<evidence type="ECO:0000256" key="1">
    <source>
        <dbReference type="SAM" id="MobiDB-lite"/>
    </source>
</evidence>
<dbReference type="EMBL" id="CP032093">
    <property type="protein sequence ID" value="AXY02295.1"/>
    <property type="molecule type" value="Genomic_DNA"/>
</dbReference>
<gene>
    <name evidence="3" type="ORF">D1115_01965</name>
</gene>
<accession>A0ABN5PGT6</accession>
<reference evidence="3 4" key="1">
    <citation type="submission" date="2018-08" db="EMBL/GenBank/DDBJ databases">
        <title>Genomic taxonomy of the Vibrionaceae family.</title>
        <authorList>
            <person name="Gomez-Gil B."/>
            <person name="Tanaka M."/>
            <person name="Sawabe T."/>
            <person name="Enciso-Ibarra K."/>
        </authorList>
    </citation>
    <scope>NUCLEOTIDE SEQUENCE [LARGE SCALE GENOMIC DNA]</scope>
    <source>
        <strain evidence="3 4">CAIM 1831</strain>
    </source>
</reference>
<organism evidence="3 4">
    <name type="scientific">Vibrio alfacsensis</name>
    <dbReference type="NCBI Taxonomy" id="1074311"/>
    <lineage>
        <taxon>Bacteria</taxon>
        <taxon>Pseudomonadati</taxon>
        <taxon>Pseudomonadota</taxon>
        <taxon>Gammaproteobacteria</taxon>
        <taxon>Vibrionales</taxon>
        <taxon>Vibrionaceae</taxon>
        <taxon>Vibrio</taxon>
    </lineage>
</organism>
<evidence type="ECO:0000313" key="4">
    <source>
        <dbReference type="Proteomes" id="UP000262832"/>
    </source>
</evidence>
<keyword evidence="4" id="KW-1185">Reference proteome</keyword>
<protein>
    <submittedName>
        <fullName evidence="3">MSHA biogenesis protein MshD</fullName>
    </submittedName>
</protein>
<feature type="region of interest" description="Disordered" evidence="1">
    <location>
        <begin position="67"/>
        <end position="96"/>
    </location>
</feature>
<evidence type="ECO:0000256" key="2">
    <source>
        <dbReference type="SAM" id="Phobius"/>
    </source>
</evidence>
<evidence type="ECO:0000313" key="3">
    <source>
        <dbReference type="EMBL" id="AXY02295.1"/>
    </source>
</evidence>
<keyword evidence="2" id="KW-1133">Transmembrane helix</keyword>
<name>A0ABN5PGT6_9VIBR</name>
<keyword evidence="2" id="KW-0472">Membrane</keyword>
<sequence>MTLIEMVIAIVLMGIAMIAYTSFLVPQLRDSATPHYQTRAAALAQSFMSQILARGFDENSDFDGGVIRCGEGPTGARQQSCTEPDGLGEDSGENRPSDFNDVDDYIGCWSTPTTVNNCQGKERGNISDILGEDSGDSYKNFRVEVKVAYYDITEDGSAPTESTIITPYKKVTLTIYSSNTQPLSLSAFRGNY</sequence>
<proteinExistence type="predicted"/>
<keyword evidence="2" id="KW-0812">Transmembrane</keyword>
<feature type="transmembrane region" description="Helical" evidence="2">
    <location>
        <begin position="6"/>
        <end position="25"/>
    </location>
</feature>
<dbReference type="Proteomes" id="UP000262832">
    <property type="component" value="Chromosome I"/>
</dbReference>